<feature type="compositionally biased region" description="Polar residues" evidence="6">
    <location>
        <begin position="456"/>
        <end position="469"/>
    </location>
</feature>
<feature type="compositionally biased region" description="Polar residues" evidence="6">
    <location>
        <begin position="376"/>
        <end position="385"/>
    </location>
</feature>
<feature type="compositionally biased region" description="Basic residues" evidence="6">
    <location>
        <begin position="242"/>
        <end position="255"/>
    </location>
</feature>
<reference evidence="8" key="1">
    <citation type="submission" date="2022-01" db="EMBL/GenBank/DDBJ databases">
        <authorList>
            <person name="King R."/>
        </authorList>
    </citation>
    <scope>NUCLEOTIDE SEQUENCE</scope>
</reference>
<dbReference type="GO" id="GO:0009062">
    <property type="term" value="P:fatty acid catabolic process"/>
    <property type="evidence" value="ECO:0007669"/>
    <property type="project" value="TreeGrafter"/>
</dbReference>
<dbReference type="PANTHER" id="PTHR12181:SF12">
    <property type="entry name" value="PHOSPHATIDATE PHOSPHATASE"/>
    <property type="match status" value="1"/>
</dbReference>
<keyword evidence="5" id="KW-0378">Hydrolase</keyword>
<comment type="catalytic activity">
    <reaction evidence="1">
        <text>a 1,2-diacyl-sn-glycero-3-phosphate + H2O = a 1,2-diacyl-sn-glycerol + phosphate</text>
        <dbReference type="Rhea" id="RHEA:27429"/>
        <dbReference type="ChEBI" id="CHEBI:15377"/>
        <dbReference type="ChEBI" id="CHEBI:17815"/>
        <dbReference type="ChEBI" id="CHEBI:43474"/>
        <dbReference type="ChEBI" id="CHEBI:58608"/>
        <dbReference type="EC" id="3.1.3.4"/>
    </reaction>
    <physiologicalReaction direction="left-to-right" evidence="1">
        <dbReference type="Rhea" id="RHEA:27430"/>
    </physiologicalReaction>
</comment>
<sequence>MNGMMRIFSNFKDFYNDINGATLTGAIDVVVVEQPDGTYNCSPFHVRFGKLGVLRSREKVVDIEINGQPLDIHMKLGESGEAFFVEEIEDDEENDIPEHLATSPIPVSEIEDIFKNQGRRRSFHLDDIDGLQANETNNYEKRRHTADSQMSKNRAHLERDFLERQIGLGNIEGASAEDVTYSLTTMSRRTDEDDPSRSQNDVSETIFKMDSLDEPPNKPEKVSEPKTPIKPIEESQGESKSSKKKKKKMRKKNAPRKSASNHGIEVLERTDSTTDRSSLGSNSSEAELKELQLTNDKSDKDTIETKKVADSSNIKRVDADFHFFSDTEVNTGNADSRSITPGIVELVQSDSEFEMNRPKGDPNELSNSWEWGGFPSVSQTTSPTSEDPRKEEAKSMLSSMFSFMKSKHSAQSRYAEGGIYLSEITAGVVDQEVVDIYFSQRKKEAGDIDHDCESGNGPSLAQSPNSPEGSKSIDSDFEEHSKLVQTYSQDIILSLCGWEPDLSPEQFDEHIVSFSDFSNDPSILENPKLVAKVNDKYYSFKVAVPMLISVMCFGRPMMQSSLDQLCSTHMSAVQEVKSKSATVQPSNKSSWWHWRGRLSRETTPAKENVATTEAKAYASDLLEEEEALNEIHVETGVESLKEIKEKDDDMHDEVALPESPKGSDKYRKTLRLSSKQIALLNLRDGMNEVKFSVTTAYQGTTRCQCHLYKWKWDDKIVISDIDGTITKSDVLGHILPIVGKDWAQSGVAQLFNKIKDNGYKLLYLSARAIGQARTTREYLKSIRQGDMSMPDGPILLNPTSLITAFHREVIEKKPEAFKISCMSDIKALFPADLEPFYAGYGNRINDVWAYRAVGIPIHRIFTINSKGELKHELTQTFQSSYVNMTVIVDQLYPSRLEQANDYSQFSYWREPVSEVDIKPLL</sequence>
<gene>
    <name evidence="8" type="ORF">CEUTPL_LOCUS6849</name>
</gene>
<evidence type="ECO:0000256" key="4">
    <source>
        <dbReference type="ARBA" id="ARBA00012638"/>
    </source>
</evidence>
<dbReference type="GO" id="GO:0008195">
    <property type="term" value="F:phosphatidate phosphatase activity"/>
    <property type="evidence" value="ECO:0007669"/>
    <property type="project" value="UniProtKB-EC"/>
</dbReference>
<dbReference type="InterPro" id="IPR026058">
    <property type="entry name" value="LIPIN"/>
</dbReference>
<dbReference type="AlphaFoldDB" id="A0A9N9MJV8"/>
<dbReference type="GO" id="GO:0032869">
    <property type="term" value="P:cellular response to insulin stimulus"/>
    <property type="evidence" value="ECO:0007669"/>
    <property type="project" value="TreeGrafter"/>
</dbReference>
<evidence type="ECO:0000256" key="1">
    <source>
        <dbReference type="ARBA" id="ARBA00001180"/>
    </source>
</evidence>
<comment type="similarity">
    <text evidence="3">Belongs to the lipin family.</text>
</comment>
<dbReference type="OrthoDB" id="4567at2759"/>
<dbReference type="Pfam" id="PF08235">
    <property type="entry name" value="LNS2"/>
    <property type="match status" value="1"/>
</dbReference>
<organism evidence="8 9">
    <name type="scientific">Ceutorhynchus assimilis</name>
    <name type="common">cabbage seed weevil</name>
    <dbReference type="NCBI Taxonomy" id="467358"/>
    <lineage>
        <taxon>Eukaryota</taxon>
        <taxon>Metazoa</taxon>
        <taxon>Ecdysozoa</taxon>
        <taxon>Arthropoda</taxon>
        <taxon>Hexapoda</taxon>
        <taxon>Insecta</taxon>
        <taxon>Pterygota</taxon>
        <taxon>Neoptera</taxon>
        <taxon>Endopterygota</taxon>
        <taxon>Coleoptera</taxon>
        <taxon>Polyphaga</taxon>
        <taxon>Cucujiformia</taxon>
        <taxon>Curculionidae</taxon>
        <taxon>Ceutorhynchinae</taxon>
        <taxon>Ceutorhynchus</taxon>
    </lineage>
</organism>
<feature type="compositionally biased region" description="Basic and acidic residues" evidence="6">
    <location>
        <begin position="286"/>
        <end position="311"/>
    </location>
</feature>
<feature type="region of interest" description="Disordered" evidence="6">
    <location>
        <begin position="134"/>
        <end position="153"/>
    </location>
</feature>
<evidence type="ECO:0000256" key="6">
    <source>
        <dbReference type="SAM" id="MobiDB-lite"/>
    </source>
</evidence>
<evidence type="ECO:0000256" key="3">
    <source>
        <dbReference type="ARBA" id="ARBA00005476"/>
    </source>
</evidence>
<dbReference type="GO" id="GO:0019432">
    <property type="term" value="P:triglyceride biosynthetic process"/>
    <property type="evidence" value="ECO:0007669"/>
    <property type="project" value="TreeGrafter"/>
</dbReference>
<dbReference type="PANTHER" id="PTHR12181">
    <property type="entry name" value="LIPIN"/>
    <property type="match status" value="1"/>
</dbReference>
<comment type="cofactor">
    <cofactor evidence="2">
        <name>Mg(2+)</name>
        <dbReference type="ChEBI" id="CHEBI:18420"/>
    </cofactor>
</comment>
<feature type="compositionally biased region" description="Basic and acidic residues" evidence="6">
    <location>
        <begin position="265"/>
        <end position="274"/>
    </location>
</feature>
<protein>
    <recommendedName>
        <fullName evidence="4">phosphatidate phosphatase</fullName>
        <ecNumber evidence="4">3.1.3.4</ecNumber>
    </recommendedName>
</protein>
<evidence type="ECO:0000256" key="5">
    <source>
        <dbReference type="ARBA" id="ARBA00022801"/>
    </source>
</evidence>
<evidence type="ECO:0000259" key="7">
    <source>
        <dbReference type="SMART" id="SM00775"/>
    </source>
</evidence>
<feature type="region of interest" description="Disordered" evidence="6">
    <location>
        <begin position="186"/>
        <end position="311"/>
    </location>
</feature>
<feature type="region of interest" description="Disordered" evidence="6">
    <location>
        <begin position="447"/>
        <end position="475"/>
    </location>
</feature>
<dbReference type="GO" id="GO:0003713">
    <property type="term" value="F:transcription coactivator activity"/>
    <property type="evidence" value="ECO:0007669"/>
    <property type="project" value="TreeGrafter"/>
</dbReference>
<dbReference type="Proteomes" id="UP001152799">
    <property type="component" value="Chromosome 3"/>
</dbReference>
<evidence type="ECO:0000313" key="8">
    <source>
        <dbReference type="EMBL" id="CAG9766262.1"/>
    </source>
</evidence>
<keyword evidence="9" id="KW-1185">Reference proteome</keyword>
<dbReference type="EC" id="3.1.3.4" evidence="4"/>
<dbReference type="InterPro" id="IPR036412">
    <property type="entry name" value="HAD-like_sf"/>
</dbReference>
<evidence type="ECO:0000313" key="9">
    <source>
        <dbReference type="Proteomes" id="UP001152799"/>
    </source>
</evidence>
<dbReference type="InterPro" id="IPR031703">
    <property type="entry name" value="Lipin_mid"/>
</dbReference>
<dbReference type="EMBL" id="OU892279">
    <property type="protein sequence ID" value="CAG9766262.1"/>
    <property type="molecule type" value="Genomic_DNA"/>
</dbReference>
<dbReference type="SUPFAM" id="SSF56784">
    <property type="entry name" value="HAD-like"/>
    <property type="match status" value="1"/>
</dbReference>
<dbReference type="SMART" id="SM00775">
    <property type="entry name" value="LNS2"/>
    <property type="match status" value="1"/>
</dbReference>
<evidence type="ECO:0000256" key="2">
    <source>
        <dbReference type="ARBA" id="ARBA00001946"/>
    </source>
</evidence>
<dbReference type="InterPro" id="IPR013209">
    <property type="entry name" value="LNS2"/>
</dbReference>
<dbReference type="GO" id="GO:0005634">
    <property type="term" value="C:nucleus"/>
    <property type="evidence" value="ECO:0007669"/>
    <property type="project" value="TreeGrafter"/>
</dbReference>
<feature type="region of interest" description="Disordered" evidence="6">
    <location>
        <begin position="350"/>
        <end position="393"/>
    </location>
</feature>
<dbReference type="Pfam" id="PF16876">
    <property type="entry name" value="Lipin_mid"/>
    <property type="match status" value="1"/>
</dbReference>
<feature type="compositionally biased region" description="Basic and acidic residues" evidence="6">
    <location>
        <begin position="215"/>
        <end position="224"/>
    </location>
</feature>
<feature type="domain" description="LNS2/PITP" evidence="7">
    <location>
        <begin position="716"/>
        <end position="872"/>
    </location>
</feature>
<accession>A0A9N9MJV8</accession>
<dbReference type="InterPro" id="IPR007651">
    <property type="entry name" value="Lipin_N"/>
</dbReference>
<dbReference type="InterPro" id="IPR031315">
    <property type="entry name" value="LNS2/PITP"/>
</dbReference>
<proteinExistence type="inferred from homology"/>
<name>A0A9N9MJV8_9CUCU</name>
<dbReference type="Pfam" id="PF04571">
    <property type="entry name" value="Lipin_N"/>
    <property type="match status" value="1"/>
</dbReference>
<dbReference type="GO" id="GO:0045944">
    <property type="term" value="P:positive regulation of transcription by RNA polymerase II"/>
    <property type="evidence" value="ECO:0007669"/>
    <property type="project" value="TreeGrafter"/>
</dbReference>
<feature type="compositionally biased region" description="Polar residues" evidence="6">
    <location>
        <begin position="275"/>
        <end position="285"/>
    </location>
</feature>